<dbReference type="PANTHER" id="PTHR36318:SF3">
    <property type="entry name" value="OS06G0581300 PROTEIN"/>
    <property type="match status" value="1"/>
</dbReference>
<reference evidence="2 3" key="1">
    <citation type="submission" date="2019-02" db="EMBL/GenBank/DDBJ databases">
        <title>Deep-cultivation of Planctomycetes and their phenomic and genomic characterization uncovers novel biology.</title>
        <authorList>
            <person name="Wiegand S."/>
            <person name="Jogler M."/>
            <person name="Boedeker C."/>
            <person name="Pinto D."/>
            <person name="Vollmers J."/>
            <person name="Rivas-Marin E."/>
            <person name="Kohn T."/>
            <person name="Peeters S.H."/>
            <person name="Heuer A."/>
            <person name="Rast P."/>
            <person name="Oberbeckmann S."/>
            <person name="Bunk B."/>
            <person name="Jeske O."/>
            <person name="Meyerdierks A."/>
            <person name="Storesund J.E."/>
            <person name="Kallscheuer N."/>
            <person name="Luecker S."/>
            <person name="Lage O.M."/>
            <person name="Pohl T."/>
            <person name="Merkel B.J."/>
            <person name="Hornburger P."/>
            <person name="Mueller R.-W."/>
            <person name="Bruemmer F."/>
            <person name="Labrenz M."/>
            <person name="Spormann A.M."/>
            <person name="Op Den Camp H."/>
            <person name="Overmann J."/>
            <person name="Amann R."/>
            <person name="Jetten M.S.M."/>
            <person name="Mascher T."/>
            <person name="Medema M.H."/>
            <person name="Devos D.P."/>
            <person name="Kaster A.-K."/>
            <person name="Ovreas L."/>
            <person name="Rohde M."/>
            <person name="Galperin M.Y."/>
            <person name="Jogler C."/>
        </authorList>
    </citation>
    <scope>NUCLEOTIDE SEQUENCE [LARGE SCALE GENOMIC DNA]</scope>
    <source>
        <strain evidence="2 3">Poly41</strain>
    </source>
</reference>
<feature type="transmembrane region" description="Helical" evidence="1">
    <location>
        <begin position="42"/>
        <end position="61"/>
    </location>
</feature>
<proteinExistence type="predicted"/>
<dbReference type="OrthoDB" id="194531at2"/>
<evidence type="ECO:0000313" key="2">
    <source>
        <dbReference type="EMBL" id="TWU40915.1"/>
    </source>
</evidence>
<keyword evidence="1" id="KW-0472">Membrane</keyword>
<feature type="transmembrane region" description="Helical" evidence="1">
    <location>
        <begin position="6"/>
        <end position="26"/>
    </location>
</feature>
<dbReference type="RefSeq" id="WP_146525435.1">
    <property type="nucleotide sequence ID" value="NZ_SJPV01000002.1"/>
</dbReference>
<dbReference type="InterPro" id="IPR009943">
    <property type="entry name" value="DUF1475"/>
</dbReference>
<comment type="caution">
    <text evidence="2">The sequence shown here is derived from an EMBL/GenBank/DDBJ whole genome shotgun (WGS) entry which is preliminary data.</text>
</comment>
<sequence>MTRAFLLSLFGAILVVMIAVTFYASLDRSVFKAGSELLSDRWFVATLFDAYCGFLTFYVWVAYKERTLLGKGLWFILILMLGNIAMSIYLLIQLAKLDRNAGITSILLRNDETTRPIGADRAAHP</sequence>
<evidence type="ECO:0008006" key="4">
    <source>
        <dbReference type="Google" id="ProtNLM"/>
    </source>
</evidence>
<dbReference type="Proteomes" id="UP000319143">
    <property type="component" value="Unassembled WGS sequence"/>
</dbReference>
<keyword evidence="1" id="KW-1133">Transmembrane helix</keyword>
<accession>A0A5C6DWZ9</accession>
<dbReference type="EMBL" id="SJPV01000002">
    <property type="protein sequence ID" value="TWU40915.1"/>
    <property type="molecule type" value="Genomic_DNA"/>
</dbReference>
<protein>
    <recommendedName>
        <fullName evidence="4">DUF1475 domain-containing protein</fullName>
    </recommendedName>
</protein>
<feature type="transmembrane region" description="Helical" evidence="1">
    <location>
        <begin position="73"/>
        <end position="92"/>
    </location>
</feature>
<evidence type="ECO:0000256" key="1">
    <source>
        <dbReference type="SAM" id="Phobius"/>
    </source>
</evidence>
<gene>
    <name evidence="2" type="ORF">Poly41_17500</name>
</gene>
<evidence type="ECO:0000313" key="3">
    <source>
        <dbReference type="Proteomes" id="UP000319143"/>
    </source>
</evidence>
<keyword evidence="3" id="KW-1185">Reference proteome</keyword>
<keyword evidence="1" id="KW-0812">Transmembrane</keyword>
<organism evidence="2 3">
    <name type="scientific">Novipirellula artificiosorum</name>
    <dbReference type="NCBI Taxonomy" id="2528016"/>
    <lineage>
        <taxon>Bacteria</taxon>
        <taxon>Pseudomonadati</taxon>
        <taxon>Planctomycetota</taxon>
        <taxon>Planctomycetia</taxon>
        <taxon>Pirellulales</taxon>
        <taxon>Pirellulaceae</taxon>
        <taxon>Novipirellula</taxon>
    </lineage>
</organism>
<name>A0A5C6DWZ9_9BACT</name>
<dbReference type="PANTHER" id="PTHR36318">
    <property type="entry name" value="OS06G0581300 PROTEIN"/>
    <property type="match status" value="1"/>
</dbReference>
<dbReference type="AlphaFoldDB" id="A0A5C6DWZ9"/>
<dbReference type="Pfam" id="PF07343">
    <property type="entry name" value="DUF1475"/>
    <property type="match status" value="1"/>
</dbReference>